<evidence type="ECO:0000256" key="3">
    <source>
        <dbReference type="ARBA" id="ARBA00022960"/>
    </source>
</evidence>
<sequence>MIEKQKNKLIKVILLAVIILLIFLHFTGILIKTEDYLFNIFTNGQNKFFIFISRLKNSFINYQEGQNLKKENEQLKEQINQLIYENSQLNSYKLENEELRTVLNFKESKKYNLILAEVIGKDIDKPNTLLINKGIKDGIKEGYPVIINNGIIIGKIINAKDFVSTILFITDNLSKLTVSTEKSNKSIGLAEGEFGLSIKITYIPQDLEIKEGDLIITSGTETTIPRGFIVGALNRIISQENELFKSASLIPLVDYNEIILVSVVIPNEYN</sequence>
<evidence type="ECO:0000256" key="2">
    <source>
        <dbReference type="ARBA" id="ARBA00013855"/>
    </source>
</evidence>
<evidence type="ECO:0000256" key="7">
    <source>
        <dbReference type="SAM" id="Phobius"/>
    </source>
</evidence>
<comment type="similarity">
    <text evidence="1 5">Belongs to the MreC family.</text>
</comment>
<dbReference type="Gene3D" id="2.40.10.350">
    <property type="entry name" value="Rod shape-determining protein MreC, domain 2"/>
    <property type="match status" value="1"/>
</dbReference>
<dbReference type="GO" id="GO:0008360">
    <property type="term" value="P:regulation of cell shape"/>
    <property type="evidence" value="ECO:0007669"/>
    <property type="project" value="UniProtKB-KW"/>
</dbReference>
<evidence type="ECO:0000313" key="10">
    <source>
        <dbReference type="Proteomes" id="UP000176498"/>
    </source>
</evidence>
<keyword evidence="7" id="KW-0472">Membrane</keyword>
<accession>A0A1G1XQV2</accession>
<dbReference type="InterPro" id="IPR007221">
    <property type="entry name" value="MreC"/>
</dbReference>
<dbReference type="InterPro" id="IPR055342">
    <property type="entry name" value="MreC_beta-barrel_core"/>
</dbReference>
<dbReference type="PIRSF" id="PIRSF038471">
    <property type="entry name" value="MreC"/>
    <property type="match status" value="1"/>
</dbReference>
<dbReference type="InterPro" id="IPR042175">
    <property type="entry name" value="Cell/Rod_MreC_2"/>
</dbReference>
<evidence type="ECO:0000256" key="1">
    <source>
        <dbReference type="ARBA" id="ARBA00009369"/>
    </source>
</evidence>
<dbReference type="PANTHER" id="PTHR34138:SF1">
    <property type="entry name" value="CELL SHAPE-DETERMINING PROTEIN MREC"/>
    <property type="match status" value="1"/>
</dbReference>
<dbReference type="NCBIfam" id="TIGR00219">
    <property type="entry name" value="mreC"/>
    <property type="match status" value="1"/>
</dbReference>
<evidence type="ECO:0000259" key="8">
    <source>
        <dbReference type="Pfam" id="PF04085"/>
    </source>
</evidence>
<comment type="function">
    <text evidence="5">Involved in formation and maintenance of cell shape.</text>
</comment>
<dbReference type="Gene3D" id="2.40.10.340">
    <property type="entry name" value="Rod shape-determining protein MreC, domain 1"/>
    <property type="match status" value="1"/>
</dbReference>
<dbReference type="GO" id="GO:0005886">
    <property type="term" value="C:plasma membrane"/>
    <property type="evidence" value="ECO:0007669"/>
    <property type="project" value="TreeGrafter"/>
</dbReference>
<feature type="transmembrane region" description="Helical" evidence="7">
    <location>
        <begin position="12"/>
        <end position="31"/>
    </location>
</feature>
<dbReference type="AlphaFoldDB" id="A0A1G1XQV2"/>
<keyword evidence="7" id="KW-0812">Transmembrane</keyword>
<evidence type="ECO:0000313" key="9">
    <source>
        <dbReference type="EMBL" id="OGY42388.1"/>
    </source>
</evidence>
<dbReference type="EMBL" id="MHHZ01000004">
    <property type="protein sequence ID" value="OGY42388.1"/>
    <property type="molecule type" value="Genomic_DNA"/>
</dbReference>
<keyword evidence="7" id="KW-1133">Transmembrane helix</keyword>
<evidence type="ECO:0000256" key="5">
    <source>
        <dbReference type="PIRNR" id="PIRNR038471"/>
    </source>
</evidence>
<evidence type="ECO:0000256" key="6">
    <source>
        <dbReference type="SAM" id="Coils"/>
    </source>
</evidence>
<protein>
    <recommendedName>
        <fullName evidence="2 5">Cell shape-determining protein MreC</fullName>
    </recommendedName>
    <alternativeName>
        <fullName evidence="4 5">Cell shape protein MreC</fullName>
    </alternativeName>
</protein>
<dbReference type="PANTHER" id="PTHR34138">
    <property type="entry name" value="CELL SHAPE-DETERMINING PROTEIN MREC"/>
    <property type="match status" value="1"/>
</dbReference>
<reference evidence="9 10" key="1">
    <citation type="journal article" date="2016" name="Nat. Commun.">
        <title>Thousands of microbial genomes shed light on interconnected biogeochemical processes in an aquifer system.</title>
        <authorList>
            <person name="Anantharaman K."/>
            <person name="Brown C.T."/>
            <person name="Hug L.A."/>
            <person name="Sharon I."/>
            <person name="Castelle C.J."/>
            <person name="Probst A.J."/>
            <person name="Thomas B.C."/>
            <person name="Singh A."/>
            <person name="Wilkins M.J."/>
            <person name="Karaoz U."/>
            <person name="Brodie E.L."/>
            <person name="Williams K.H."/>
            <person name="Hubbard S.S."/>
            <person name="Banfield J.F."/>
        </authorList>
    </citation>
    <scope>NUCLEOTIDE SEQUENCE [LARGE SCALE GENOMIC DNA]</scope>
</reference>
<gene>
    <name evidence="9" type="ORF">A2Y82_04520</name>
</gene>
<dbReference type="Pfam" id="PF04085">
    <property type="entry name" value="MreC"/>
    <property type="match status" value="1"/>
</dbReference>
<feature type="domain" description="Rod shape-determining protein MreC beta-barrel core" evidence="8">
    <location>
        <begin position="118"/>
        <end position="264"/>
    </location>
</feature>
<dbReference type="InterPro" id="IPR042177">
    <property type="entry name" value="Cell/Rod_1"/>
</dbReference>
<evidence type="ECO:0000256" key="4">
    <source>
        <dbReference type="ARBA" id="ARBA00032089"/>
    </source>
</evidence>
<feature type="coiled-coil region" evidence="6">
    <location>
        <begin position="65"/>
        <end position="109"/>
    </location>
</feature>
<proteinExistence type="inferred from homology"/>
<dbReference type="Proteomes" id="UP000176498">
    <property type="component" value="Unassembled WGS sequence"/>
</dbReference>
<comment type="caution">
    <text evidence="9">The sequence shown here is derived from an EMBL/GenBank/DDBJ whole genome shotgun (WGS) entry which is preliminary data.</text>
</comment>
<keyword evidence="6" id="KW-0175">Coiled coil</keyword>
<keyword evidence="3 5" id="KW-0133">Cell shape</keyword>
<organism evidence="9 10">
    <name type="scientific">Candidatus Buchananbacteria bacterium RBG_13_36_9</name>
    <dbReference type="NCBI Taxonomy" id="1797530"/>
    <lineage>
        <taxon>Bacteria</taxon>
        <taxon>Candidatus Buchananiibacteriota</taxon>
    </lineage>
</organism>
<name>A0A1G1XQV2_9BACT</name>